<evidence type="ECO:0000313" key="2">
    <source>
        <dbReference type="EMBL" id="CAD8900109.1"/>
    </source>
</evidence>
<evidence type="ECO:0000256" key="1">
    <source>
        <dbReference type="SAM" id="Phobius"/>
    </source>
</evidence>
<dbReference type="AlphaFoldDB" id="A0A7S1BXL9"/>
<keyword evidence="1" id="KW-0812">Transmembrane</keyword>
<reference evidence="2" key="1">
    <citation type="submission" date="2021-01" db="EMBL/GenBank/DDBJ databases">
        <authorList>
            <person name="Corre E."/>
            <person name="Pelletier E."/>
            <person name="Niang G."/>
            <person name="Scheremetjew M."/>
            <person name="Finn R."/>
            <person name="Kale V."/>
            <person name="Holt S."/>
            <person name="Cochrane G."/>
            <person name="Meng A."/>
            <person name="Brown T."/>
            <person name="Cohen L."/>
        </authorList>
    </citation>
    <scope>NUCLEOTIDE SEQUENCE</scope>
    <source>
        <strain evidence="2">308</strain>
    </source>
</reference>
<gene>
    <name evidence="2" type="ORF">CHYS00102_LOCUS27326</name>
</gene>
<keyword evidence="1" id="KW-1133">Transmembrane helix</keyword>
<dbReference type="EMBL" id="HBFR01037499">
    <property type="protein sequence ID" value="CAD8900109.1"/>
    <property type="molecule type" value="Transcribed_RNA"/>
</dbReference>
<sequence>MFSYENANQQKPKEGASQVAGKCYKNRSRLMLLIVAALSVSTVFYFIFLSVQNADQILKSRSREEPLLLMEDAQTNNDSGDYRTRNFSINDLKLLRQKVRNATNKLDEDLKKEYGKYYNNIFSADYSYYFDIGLSSKKKLQRRMMKKVIEANAIQFSKKKTFTWVTSGHSAAAGHGNLFNQSYTSTMQTIVSEVFSSAGLKFIGKNYGMGGGIASGPELSMCMEAIYGSDIDIISWDFDITDGRDDWLAALWSARGANHPTQPILAFIDKSEKRWENVNIFEKSGVGVFRLFDMSKAYKDIPDFENGQNQTSLPESLQYFICNGKPEVGSCDKHKWNTLQYCPKITGQVKWHHGWKIHHLRGVLLGNFMVKMLNESLDQLTSMAFSSEKWVLDDLMEALNDMRRADNTDRDLWKKSIVNIPELRKKDETSFLQQLSISLYKGNTMCSSALLPSDSRYNGLLTGGKGTFGGIYDEGMDFEDAYHRSSNTNGKNISMAIVKYVDRENKVCKDMANRDSQDYFYIPKSEDQNVWQTRMVPNNAEYDAFSKEDVSLKNYIMICHQLCNSGSKCSEEYVSFDFPPEMPLEEKMSIYVDDTKVTNVRKLGRCYFLHSSENDGIWTSQKIKPGQYSISIRIKRGKYAHGIYAGIQSFVILEYVSDND</sequence>
<protein>
    <submittedName>
        <fullName evidence="2">Uncharacterized protein</fullName>
    </submittedName>
</protein>
<accession>A0A7S1BXL9</accession>
<organism evidence="2">
    <name type="scientific">Corethron hystrix</name>
    <dbReference type="NCBI Taxonomy" id="216773"/>
    <lineage>
        <taxon>Eukaryota</taxon>
        <taxon>Sar</taxon>
        <taxon>Stramenopiles</taxon>
        <taxon>Ochrophyta</taxon>
        <taxon>Bacillariophyta</taxon>
        <taxon>Coscinodiscophyceae</taxon>
        <taxon>Corethrophycidae</taxon>
        <taxon>Corethrales</taxon>
        <taxon>Corethraceae</taxon>
        <taxon>Corethron</taxon>
    </lineage>
</organism>
<feature type="transmembrane region" description="Helical" evidence="1">
    <location>
        <begin position="30"/>
        <end position="51"/>
    </location>
</feature>
<name>A0A7S1BXL9_9STRA</name>
<keyword evidence="1" id="KW-0472">Membrane</keyword>
<proteinExistence type="predicted"/>